<protein>
    <submittedName>
        <fullName evidence="2">Uncharacterized protein</fullName>
    </submittedName>
</protein>
<name>A0A3G7TKL7_9PSED</name>
<reference evidence="2 3" key="1">
    <citation type="submission" date="2018-03" db="EMBL/GenBank/DDBJ databases">
        <title>Diversity of phytobeneficial traits revealed by whole-genome analysis of worldwide-isolated phenazine-producing Pseudomonas spp.</title>
        <authorList>
            <person name="Biessy A."/>
            <person name="Novinscak A."/>
            <person name="Blom J."/>
            <person name="Leger G."/>
            <person name="Thomashow L.S."/>
            <person name="Cazorla F.M."/>
            <person name="Josic D."/>
            <person name="Filion M."/>
        </authorList>
    </citation>
    <scope>NUCLEOTIDE SEQUENCE [LARGE SCALE GENOMIC DNA]</scope>
    <source>
        <strain evidence="2 3">B25</strain>
    </source>
</reference>
<dbReference type="AlphaFoldDB" id="A0A3G7TKL7"/>
<gene>
    <name evidence="2" type="ORF">C4K04_1959</name>
</gene>
<dbReference type="Proteomes" id="UP000268048">
    <property type="component" value="Chromosome"/>
</dbReference>
<accession>A0A3G7TKL7</accession>
<sequence>MRLANQALARATIPRTKERCKLRNVAKRTDRRRSEACPRKVATRSTLLSRTSLAPTVQGFRLRDS</sequence>
<dbReference type="EMBL" id="CP027753">
    <property type="protein sequence ID" value="AZE47647.1"/>
    <property type="molecule type" value="Genomic_DNA"/>
</dbReference>
<evidence type="ECO:0000256" key="1">
    <source>
        <dbReference type="SAM" id="MobiDB-lite"/>
    </source>
</evidence>
<evidence type="ECO:0000313" key="3">
    <source>
        <dbReference type="Proteomes" id="UP000268048"/>
    </source>
</evidence>
<evidence type="ECO:0000313" key="2">
    <source>
        <dbReference type="EMBL" id="AZE47647.1"/>
    </source>
</evidence>
<feature type="compositionally biased region" description="Basic residues" evidence="1">
    <location>
        <begin position="22"/>
        <end position="31"/>
    </location>
</feature>
<proteinExistence type="predicted"/>
<feature type="region of interest" description="Disordered" evidence="1">
    <location>
        <begin position="19"/>
        <end position="43"/>
    </location>
</feature>
<organism evidence="2 3">
    <name type="scientific">Pseudomonas chlororaphis</name>
    <dbReference type="NCBI Taxonomy" id="587753"/>
    <lineage>
        <taxon>Bacteria</taxon>
        <taxon>Pseudomonadati</taxon>
        <taxon>Pseudomonadota</taxon>
        <taxon>Gammaproteobacteria</taxon>
        <taxon>Pseudomonadales</taxon>
        <taxon>Pseudomonadaceae</taxon>
        <taxon>Pseudomonas</taxon>
    </lineage>
</organism>